<keyword evidence="3" id="KW-0408">Iron</keyword>
<dbReference type="Proteomes" id="UP000007013">
    <property type="component" value="Chromosome"/>
</dbReference>
<dbReference type="RefSeq" id="WP_012376704.1">
    <property type="nucleotide sequence ID" value="NC_010571.1"/>
</dbReference>
<gene>
    <name evidence="6" type="ordered locus">Oter_3901</name>
</gene>
<reference evidence="6 7" key="1">
    <citation type="journal article" date="2011" name="J. Bacteriol.">
        <title>Genome sequence of the verrucomicrobium Opitutus terrae PB90-1, an abundant inhabitant of rice paddy soil ecosystems.</title>
        <authorList>
            <person name="van Passel M.W."/>
            <person name="Kant R."/>
            <person name="Palva A."/>
            <person name="Copeland A."/>
            <person name="Lucas S."/>
            <person name="Lapidus A."/>
            <person name="Glavina del Rio T."/>
            <person name="Pitluck S."/>
            <person name="Goltsman E."/>
            <person name="Clum A."/>
            <person name="Sun H."/>
            <person name="Schmutz J."/>
            <person name="Larimer F.W."/>
            <person name="Land M.L."/>
            <person name="Hauser L."/>
            <person name="Kyrpides N."/>
            <person name="Mikhailova N."/>
            <person name="Richardson P.P."/>
            <person name="Janssen P.H."/>
            <person name="de Vos W.M."/>
            <person name="Smidt H."/>
        </authorList>
    </citation>
    <scope>NUCLEOTIDE SEQUENCE [LARGE SCALE GENOMIC DNA]</scope>
    <source>
        <strain evidence="7">DSM 11246 / JCM 15787 / PB90-1</strain>
    </source>
</reference>
<dbReference type="PANTHER" id="PTHR42988:SF2">
    <property type="entry name" value="CYCLIC NUCLEOTIDE PHOSPHODIESTERASE CBUA0032-RELATED"/>
    <property type="match status" value="1"/>
</dbReference>
<evidence type="ECO:0000256" key="2">
    <source>
        <dbReference type="ARBA" id="ARBA00022801"/>
    </source>
</evidence>
<organism evidence="6 7">
    <name type="scientific">Opitutus terrae (strain DSM 11246 / JCM 15787 / PB90-1)</name>
    <dbReference type="NCBI Taxonomy" id="452637"/>
    <lineage>
        <taxon>Bacteria</taxon>
        <taxon>Pseudomonadati</taxon>
        <taxon>Verrucomicrobiota</taxon>
        <taxon>Opitutia</taxon>
        <taxon>Opitutales</taxon>
        <taxon>Opitutaceae</taxon>
        <taxon>Opitutus</taxon>
    </lineage>
</organism>
<feature type="domain" description="Calcineurin-like phosphoesterase" evidence="5">
    <location>
        <begin position="3"/>
        <end position="189"/>
    </location>
</feature>
<evidence type="ECO:0000259" key="5">
    <source>
        <dbReference type="Pfam" id="PF00149"/>
    </source>
</evidence>
<evidence type="ECO:0000256" key="1">
    <source>
        <dbReference type="ARBA" id="ARBA00022723"/>
    </source>
</evidence>
<dbReference type="HOGENOM" id="CLU_063034_0_0_0"/>
<keyword evidence="2" id="KW-0378">Hydrolase</keyword>
<keyword evidence="7" id="KW-1185">Reference proteome</keyword>
<keyword evidence="1" id="KW-0479">Metal-binding</keyword>
<dbReference type="OrthoDB" id="9811542at2"/>
<dbReference type="KEGG" id="ote:Oter_3901"/>
<accession>B1ZZA0</accession>
<dbReference type="GO" id="GO:0016787">
    <property type="term" value="F:hydrolase activity"/>
    <property type="evidence" value="ECO:0007669"/>
    <property type="project" value="UniProtKB-KW"/>
</dbReference>
<protein>
    <submittedName>
        <fullName evidence="6">Metallophosphoesterase</fullName>
    </submittedName>
</protein>
<evidence type="ECO:0000256" key="3">
    <source>
        <dbReference type="ARBA" id="ARBA00023004"/>
    </source>
</evidence>
<dbReference type="InterPro" id="IPR050884">
    <property type="entry name" value="CNP_phosphodiesterase-III"/>
</dbReference>
<dbReference type="GO" id="GO:0046872">
    <property type="term" value="F:metal ion binding"/>
    <property type="evidence" value="ECO:0007669"/>
    <property type="project" value="UniProtKB-KW"/>
</dbReference>
<dbReference type="STRING" id="452637.Oter_3901"/>
<proteinExistence type="inferred from homology"/>
<dbReference type="Pfam" id="PF00149">
    <property type="entry name" value="Metallophos"/>
    <property type="match status" value="1"/>
</dbReference>
<dbReference type="eggNOG" id="COG1409">
    <property type="taxonomic scope" value="Bacteria"/>
</dbReference>
<dbReference type="Gene3D" id="3.60.21.10">
    <property type="match status" value="1"/>
</dbReference>
<dbReference type="EMBL" id="CP001032">
    <property type="protein sequence ID" value="ACB77175.1"/>
    <property type="molecule type" value="Genomic_DNA"/>
</dbReference>
<evidence type="ECO:0000313" key="7">
    <source>
        <dbReference type="Proteomes" id="UP000007013"/>
    </source>
</evidence>
<sequence length="267" mass="29658">MRTIAHLSDLHFGTEILAVVDGLAHELHTRLPSLVVISGDLTQRARRAQFAAARSFLARLPRPQLIVPGNHDVPLYDLARRFFAPLARYRHYICAELNPLHCDAEVCAIGLNTARSLTWKSGRISAAQIARLRAHLQHAGPRLKVIVTHHPFVPPPDDVGIKLVGRAGLAIPLFDAHQADLLLAGHLHRGYAADIRAHYQLARRSVLAAQAGTATSGRTRHEPNAYNWIQLEAERITIEVRSWSGRGFTTLRTARYARSPEGWTPEP</sequence>
<comment type="similarity">
    <text evidence="4">Belongs to the cyclic nucleotide phosphodiesterase class-III family.</text>
</comment>
<name>B1ZZA0_OPITP</name>
<dbReference type="InterPro" id="IPR029052">
    <property type="entry name" value="Metallo-depent_PP-like"/>
</dbReference>
<dbReference type="PANTHER" id="PTHR42988">
    <property type="entry name" value="PHOSPHOHYDROLASE"/>
    <property type="match status" value="1"/>
</dbReference>
<dbReference type="SUPFAM" id="SSF56300">
    <property type="entry name" value="Metallo-dependent phosphatases"/>
    <property type="match status" value="1"/>
</dbReference>
<evidence type="ECO:0000256" key="4">
    <source>
        <dbReference type="ARBA" id="ARBA00025742"/>
    </source>
</evidence>
<dbReference type="InterPro" id="IPR004843">
    <property type="entry name" value="Calcineurin-like_PHP"/>
</dbReference>
<evidence type="ECO:0000313" key="6">
    <source>
        <dbReference type="EMBL" id="ACB77175.1"/>
    </source>
</evidence>
<dbReference type="AlphaFoldDB" id="B1ZZA0"/>